<evidence type="ECO:0000256" key="11">
    <source>
        <dbReference type="SAM" id="Phobius"/>
    </source>
</evidence>
<dbReference type="PIRSF" id="PIRSF002450">
    <property type="entry name" value="K+_transpter_TRK"/>
    <property type="match status" value="1"/>
</dbReference>
<evidence type="ECO:0000256" key="6">
    <source>
        <dbReference type="ARBA" id="ARBA00022958"/>
    </source>
</evidence>
<dbReference type="InterPro" id="IPR051143">
    <property type="entry name" value="TrkH_K-transport"/>
</dbReference>
<evidence type="ECO:0000256" key="4">
    <source>
        <dbReference type="ARBA" id="ARBA00022538"/>
    </source>
</evidence>
<keyword evidence="6" id="KW-0630">Potassium</keyword>
<sequence length="566" mass="64384">MQQATLWFVAMITNVIFINSSLVLVRLYWFRRRFRNVIHEAKSVSRYNRKRCMWEADMEDTPTTSRQYGAMLAVRKTAFVRRSMGSVIPPGEDERRRVYGTGDCNSTSAETIMREESEEQPLLDATLEENERRPSTDQRISCVSAVPPGPHITIREPARPQRETSHRRSEPTPTSDLGDCTLPLLPSLHWQSTIASYSDWNEAQKNELGGTEYRALKTLVFILVGYFLFFHLLGVVLLRLWIHLNRDYAHVIADTGIDESWWAVFTAGSAFNDLGFTLTPNSMASFNGAALPLLVMTFLIVVGNTGFPCMLRLIIWTFSKAADPEGPIKEELEFLLERPRRCFTLLFPRADTWRLFWVLALLNTVDLSFFLLLDGNNPKSQAIWFINGLFQIASTRTAGFSVTSLSDLHPAVQVSFIVMMYISAFPTAIVMRRTNMYEEKSLAIYSDENDMDSGNRTTLAGHMQQQLGFDLWYVFLGLFLIAIIEGDRLRQGDEQAFSMFSILFELVSAYGTVGLSLGYPKTETSLCGQFRPLSKLVIVAMQVRGRHRGLPFALDRAVLLPYELDY</sequence>
<feature type="transmembrane region" description="Helical" evidence="11">
    <location>
        <begin position="355"/>
        <end position="373"/>
    </location>
</feature>
<dbReference type="STRING" id="2070753.A0A3A2ZLY0"/>
<evidence type="ECO:0000256" key="5">
    <source>
        <dbReference type="ARBA" id="ARBA00022692"/>
    </source>
</evidence>
<reference evidence="13" key="1">
    <citation type="submission" date="2017-02" db="EMBL/GenBank/DDBJ databases">
        <authorList>
            <person name="Tafer H."/>
            <person name="Lopandic K."/>
        </authorList>
    </citation>
    <scope>NUCLEOTIDE SEQUENCE [LARGE SCALE GENOMIC DNA]</scope>
    <source>
        <strain evidence="13">CBS 366.77</strain>
    </source>
</reference>
<keyword evidence="5 11" id="KW-0812">Transmembrane</keyword>
<keyword evidence="13" id="KW-1185">Reference proteome</keyword>
<dbReference type="EMBL" id="MVGC01000127">
    <property type="protein sequence ID" value="RJE23303.1"/>
    <property type="molecule type" value="Genomic_DNA"/>
</dbReference>
<dbReference type="InterPro" id="IPR015958">
    <property type="entry name" value="Trk1_fungi"/>
</dbReference>
<evidence type="ECO:0000313" key="12">
    <source>
        <dbReference type="EMBL" id="RJE23303.1"/>
    </source>
</evidence>
<dbReference type="PANTHER" id="PTHR31064:SF30">
    <property type="entry name" value="HIGH-AFFINITY POTASSIUM TRANSPORT PROTEIN-RELATED"/>
    <property type="match status" value="1"/>
</dbReference>
<keyword evidence="8" id="KW-0406">Ion transport</keyword>
<proteinExistence type="inferred from homology"/>
<comment type="caution">
    <text evidence="12">The sequence shown here is derived from an EMBL/GenBank/DDBJ whole genome shotgun (WGS) entry which is preliminary data.</text>
</comment>
<feature type="compositionally biased region" description="Basic and acidic residues" evidence="10">
    <location>
        <begin position="153"/>
        <end position="170"/>
    </location>
</feature>
<evidence type="ECO:0000256" key="7">
    <source>
        <dbReference type="ARBA" id="ARBA00022989"/>
    </source>
</evidence>
<name>A0A3A2ZLY0_9EURO</name>
<dbReference type="Pfam" id="PF02386">
    <property type="entry name" value="TrkH"/>
    <property type="match status" value="1"/>
</dbReference>
<feature type="transmembrane region" description="Helical" evidence="11">
    <location>
        <begin position="411"/>
        <end position="431"/>
    </location>
</feature>
<comment type="subcellular location">
    <subcellularLocation>
        <location evidence="1">Membrane</location>
        <topology evidence="1">Multi-pass membrane protein</topology>
    </subcellularLocation>
</comment>
<comment type="similarity">
    <text evidence="2">Belongs to the TrkH potassium transport family.</text>
</comment>
<evidence type="ECO:0000256" key="2">
    <source>
        <dbReference type="ARBA" id="ARBA00009137"/>
    </source>
</evidence>
<evidence type="ECO:0000256" key="8">
    <source>
        <dbReference type="ARBA" id="ARBA00023065"/>
    </source>
</evidence>
<dbReference type="InterPro" id="IPR003445">
    <property type="entry name" value="Cat_transpt"/>
</dbReference>
<dbReference type="PANTHER" id="PTHR31064">
    <property type="entry name" value="POTASSIUM TRANSPORT PROTEIN DDB_G0292412-RELATED"/>
    <property type="match status" value="1"/>
</dbReference>
<protein>
    <submittedName>
        <fullName evidence="12">Potassium</fullName>
    </submittedName>
</protein>
<dbReference type="NCBIfam" id="TIGR00934">
    <property type="entry name" value="2a38euk"/>
    <property type="match status" value="1"/>
</dbReference>
<keyword evidence="9 11" id="KW-0472">Membrane</keyword>
<feature type="transmembrane region" description="Helical" evidence="11">
    <location>
        <begin position="219"/>
        <end position="241"/>
    </location>
</feature>
<evidence type="ECO:0000256" key="10">
    <source>
        <dbReference type="SAM" id="MobiDB-lite"/>
    </source>
</evidence>
<feature type="transmembrane region" description="Helical" evidence="11">
    <location>
        <begin position="467"/>
        <end position="484"/>
    </location>
</feature>
<dbReference type="GO" id="GO:0005886">
    <property type="term" value="C:plasma membrane"/>
    <property type="evidence" value="ECO:0007669"/>
    <property type="project" value="InterPro"/>
</dbReference>
<evidence type="ECO:0000256" key="9">
    <source>
        <dbReference type="ARBA" id="ARBA00023136"/>
    </source>
</evidence>
<dbReference type="InterPro" id="IPR004773">
    <property type="entry name" value="K/Na_transp_Trk1/HKT1"/>
</dbReference>
<dbReference type="AlphaFoldDB" id="A0A3A2ZLY0"/>
<keyword evidence="7 11" id="KW-1133">Transmembrane helix</keyword>
<accession>A0A3A2ZLY0</accession>
<feature type="transmembrane region" description="Helical" evidence="11">
    <location>
        <begin position="6"/>
        <end position="29"/>
    </location>
</feature>
<keyword evidence="4" id="KW-0633">Potassium transport</keyword>
<dbReference type="GO" id="GO:0140107">
    <property type="term" value="F:high-affinity potassium ion transmembrane transporter activity"/>
    <property type="evidence" value="ECO:0007669"/>
    <property type="project" value="TreeGrafter"/>
</dbReference>
<dbReference type="Proteomes" id="UP000266188">
    <property type="component" value="Unassembled WGS sequence"/>
</dbReference>
<feature type="transmembrane region" description="Helical" evidence="11">
    <location>
        <begin position="291"/>
        <end position="315"/>
    </location>
</feature>
<organism evidence="12 13">
    <name type="scientific">Aspergillus sclerotialis</name>
    <dbReference type="NCBI Taxonomy" id="2070753"/>
    <lineage>
        <taxon>Eukaryota</taxon>
        <taxon>Fungi</taxon>
        <taxon>Dikarya</taxon>
        <taxon>Ascomycota</taxon>
        <taxon>Pezizomycotina</taxon>
        <taxon>Eurotiomycetes</taxon>
        <taxon>Eurotiomycetidae</taxon>
        <taxon>Eurotiales</taxon>
        <taxon>Aspergillaceae</taxon>
        <taxon>Aspergillus</taxon>
        <taxon>Aspergillus subgen. Polypaecilum</taxon>
    </lineage>
</organism>
<gene>
    <name evidence="12" type="ORF">PHISCL_04377</name>
</gene>
<dbReference type="OrthoDB" id="9999863at2759"/>
<feature type="region of interest" description="Disordered" evidence="10">
    <location>
        <begin position="86"/>
        <end position="178"/>
    </location>
</feature>
<keyword evidence="3" id="KW-0813">Transport</keyword>
<evidence type="ECO:0000256" key="1">
    <source>
        <dbReference type="ARBA" id="ARBA00004141"/>
    </source>
</evidence>
<dbReference type="GO" id="GO:0030007">
    <property type="term" value="P:intracellular potassium ion homeostasis"/>
    <property type="evidence" value="ECO:0007669"/>
    <property type="project" value="InterPro"/>
</dbReference>
<evidence type="ECO:0000256" key="3">
    <source>
        <dbReference type="ARBA" id="ARBA00022448"/>
    </source>
</evidence>
<feature type="transmembrane region" description="Helical" evidence="11">
    <location>
        <begin position="496"/>
        <end position="519"/>
    </location>
</feature>
<evidence type="ECO:0000313" key="13">
    <source>
        <dbReference type="Proteomes" id="UP000266188"/>
    </source>
</evidence>
<dbReference type="GO" id="GO:1990573">
    <property type="term" value="P:potassium ion import across plasma membrane"/>
    <property type="evidence" value="ECO:0007669"/>
    <property type="project" value="TreeGrafter"/>
</dbReference>